<reference evidence="2 3" key="1">
    <citation type="submission" date="2015-12" db="EMBL/GenBank/DDBJ databases">
        <title>Genome sequence of Oceanibaculum pacificum MCCC 1A02656.</title>
        <authorList>
            <person name="Lu L."/>
            <person name="Lai Q."/>
            <person name="Shao Z."/>
            <person name="Qian P."/>
        </authorList>
    </citation>
    <scope>NUCLEOTIDE SEQUENCE [LARGE SCALE GENOMIC DNA]</scope>
    <source>
        <strain evidence="2 3">MCCC 1A02656</strain>
    </source>
</reference>
<protein>
    <recommendedName>
        <fullName evidence="1">N-acetyltransferase domain-containing protein</fullName>
    </recommendedName>
</protein>
<proteinExistence type="predicted"/>
<organism evidence="2 3">
    <name type="scientific">Oceanibaculum pacificum</name>
    <dbReference type="NCBI Taxonomy" id="580166"/>
    <lineage>
        <taxon>Bacteria</taxon>
        <taxon>Pseudomonadati</taxon>
        <taxon>Pseudomonadota</taxon>
        <taxon>Alphaproteobacteria</taxon>
        <taxon>Rhodospirillales</taxon>
        <taxon>Oceanibaculaceae</taxon>
        <taxon>Oceanibaculum</taxon>
    </lineage>
</organism>
<dbReference type="InterPro" id="IPR000182">
    <property type="entry name" value="GNAT_dom"/>
</dbReference>
<evidence type="ECO:0000259" key="1">
    <source>
        <dbReference type="PROSITE" id="PS51186"/>
    </source>
</evidence>
<dbReference type="CDD" id="cd04301">
    <property type="entry name" value="NAT_SF"/>
    <property type="match status" value="1"/>
</dbReference>
<dbReference type="AlphaFoldDB" id="A0A154W8F3"/>
<keyword evidence="3" id="KW-1185">Reference proteome</keyword>
<dbReference type="InterPro" id="IPR016181">
    <property type="entry name" value="Acyl_CoA_acyltransferase"/>
</dbReference>
<dbReference type="PANTHER" id="PTHR43233">
    <property type="entry name" value="FAMILY N-ACETYLTRANSFERASE, PUTATIVE (AFU_ORTHOLOGUE AFUA_6G03350)-RELATED"/>
    <property type="match status" value="1"/>
</dbReference>
<comment type="caution">
    <text evidence="2">The sequence shown here is derived from an EMBL/GenBank/DDBJ whole genome shotgun (WGS) entry which is preliminary data.</text>
</comment>
<dbReference type="InterPro" id="IPR053144">
    <property type="entry name" value="Acetyltransferase_Butenolide"/>
</dbReference>
<evidence type="ECO:0000313" key="2">
    <source>
        <dbReference type="EMBL" id="KZD09791.1"/>
    </source>
</evidence>
<dbReference type="Gene3D" id="3.40.630.30">
    <property type="match status" value="1"/>
</dbReference>
<accession>A0A154W8F3</accession>
<dbReference type="PROSITE" id="PS51186">
    <property type="entry name" value="GNAT"/>
    <property type="match status" value="1"/>
</dbReference>
<feature type="domain" description="N-acetyltransferase" evidence="1">
    <location>
        <begin position="14"/>
        <end position="150"/>
    </location>
</feature>
<gene>
    <name evidence="2" type="ORF">AUP43_01005</name>
</gene>
<dbReference type="Pfam" id="PF00583">
    <property type="entry name" value="Acetyltransf_1"/>
    <property type="match status" value="1"/>
</dbReference>
<evidence type="ECO:0000313" key="3">
    <source>
        <dbReference type="Proteomes" id="UP000076400"/>
    </source>
</evidence>
<dbReference type="SUPFAM" id="SSF55729">
    <property type="entry name" value="Acyl-CoA N-acyltransferases (Nat)"/>
    <property type="match status" value="1"/>
</dbReference>
<sequence length="159" mass="18137">MAESVRFERYDRVIDTDPARLDLDLLHGYFSVSDQCFGLPLETLRRMIAGSINFGLYEKDSRQIGYGRVVSDRAAFAYIGDVFLVEEARGQGLGTWLIDCMKAHPELQGLRRWMLMCGPRTVDLYRRAGFLDNSGAGYLMHMTDKDIYRRALSEPPSKS</sequence>
<dbReference type="STRING" id="580166.AUP43_01005"/>
<dbReference type="RefSeq" id="WP_067554145.1">
    <property type="nucleotide sequence ID" value="NZ_LPXN01000094.1"/>
</dbReference>
<dbReference type="PANTHER" id="PTHR43233:SF1">
    <property type="entry name" value="FAMILY N-ACETYLTRANSFERASE, PUTATIVE (AFU_ORTHOLOGUE AFUA_6G03350)-RELATED"/>
    <property type="match status" value="1"/>
</dbReference>
<dbReference type="Proteomes" id="UP000076400">
    <property type="component" value="Unassembled WGS sequence"/>
</dbReference>
<dbReference type="GO" id="GO:0016747">
    <property type="term" value="F:acyltransferase activity, transferring groups other than amino-acyl groups"/>
    <property type="evidence" value="ECO:0007669"/>
    <property type="project" value="InterPro"/>
</dbReference>
<dbReference type="EMBL" id="LPXN01000094">
    <property type="protein sequence ID" value="KZD09791.1"/>
    <property type="molecule type" value="Genomic_DNA"/>
</dbReference>
<name>A0A154W8F3_9PROT</name>
<dbReference type="OrthoDB" id="9797417at2"/>